<reference evidence="1 2" key="1">
    <citation type="submission" date="2014-04" db="EMBL/GenBank/DDBJ databases">
        <authorList>
            <consortium name="DOE Joint Genome Institute"/>
            <person name="Kuo A."/>
            <person name="Kohler A."/>
            <person name="Costa M.D."/>
            <person name="Nagy L.G."/>
            <person name="Floudas D."/>
            <person name="Copeland A."/>
            <person name="Barry K.W."/>
            <person name="Cichocki N."/>
            <person name="Veneault-Fourrey C."/>
            <person name="LaButti K."/>
            <person name="Lindquist E.A."/>
            <person name="Lipzen A."/>
            <person name="Lundell T."/>
            <person name="Morin E."/>
            <person name="Murat C."/>
            <person name="Sun H."/>
            <person name="Tunlid A."/>
            <person name="Henrissat B."/>
            <person name="Grigoriev I.V."/>
            <person name="Hibbett D.S."/>
            <person name="Martin F."/>
            <person name="Nordberg H.P."/>
            <person name="Cantor M.N."/>
            <person name="Hua S.X."/>
        </authorList>
    </citation>
    <scope>NUCLEOTIDE SEQUENCE [LARGE SCALE GENOMIC DNA]</scope>
    <source>
        <strain evidence="1 2">441</strain>
    </source>
</reference>
<protein>
    <submittedName>
        <fullName evidence="1">Uncharacterized protein</fullName>
    </submittedName>
</protein>
<accession>A0A0C9YIT5</accession>
<dbReference type="Proteomes" id="UP000054018">
    <property type="component" value="Unassembled WGS sequence"/>
</dbReference>
<evidence type="ECO:0000313" key="2">
    <source>
        <dbReference type="Proteomes" id="UP000054018"/>
    </source>
</evidence>
<dbReference type="AlphaFoldDB" id="A0A0C9YIT5"/>
<dbReference type="EMBL" id="KN833979">
    <property type="protein sequence ID" value="KIK13699.1"/>
    <property type="molecule type" value="Genomic_DNA"/>
</dbReference>
<sequence length="73" mass="8381">MIHSVRLSPIVRYDRSINLDTCSSHFFIIRATPLTAIPFTPELYGYIWTPPCAFDSSSWLLSTTSDEWENESP</sequence>
<keyword evidence="2" id="KW-1185">Reference proteome</keyword>
<name>A0A0C9YIT5_9AGAM</name>
<dbReference type="HOGENOM" id="CLU_2705780_0_0_1"/>
<reference evidence="2" key="2">
    <citation type="submission" date="2015-01" db="EMBL/GenBank/DDBJ databases">
        <title>Evolutionary Origins and Diversification of the Mycorrhizal Mutualists.</title>
        <authorList>
            <consortium name="DOE Joint Genome Institute"/>
            <consortium name="Mycorrhizal Genomics Consortium"/>
            <person name="Kohler A."/>
            <person name="Kuo A."/>
            <person name="Nagy L.G."/>
            <person name="Floudas D."/>
            <person name="Copeland A."/>
            <person name="Barry K.W."/>
            <person name="Cichocki N."/>
            <person name="Veneault-Fourrey C."/>
            <person name="LaButti K."/>
            <person name="Lindquist E.A."/>
            <person name="Lipzen A."/>
            <person name="Lundell T."/>
            <person name="Morin E."/>
            <person name="Murat C."/>
            <person name="Riley R."/>
            <person name="Ohm R."/>
            <person name="Sun H."/>
            <person name="Tunlid A."/>
            <person name="Henrissat B."/>
            <person name="Grigoriev I.V."/>
            <person name="Hibbett D.S."/>
            <person name="Martin F."/>
        </authorList>
    </citation>
    <scope>NUCLEOTIDE SEQUENCE [LARGE SCALE GENOMIC DNA]</scope>
    <source>
        <strain evidence="2">441</strain>
    </source>
</reference>
<proteinExistence type="predicted"/>
<evidence type="ECO:0000313" key="1">
    <source>
        <dbReference type="EMBL" id="KIK13699.1"/>
    </source>
</evidence>
<gene>
    <name evidence="1" type="ORF">PISMIDRAFT_688464</name>
</gene>
<organism evidence="1 2">
    <name type="scientific">Pisolithus microcarpus 441</name>
    <dbReference type="NCBI Taxonomy" id="765257"/>
    <lineage>
        <taxon>Eukaryota</taxon>
        <taxon>Fungi</taxon>
        <taxon>Dikarya</taxon>
        <taxon>Basidiomycota</taxon>
        <taxon>Agaricomycotina</taxon>
        <taxon>Agaricomycetes</taxon>
        <taxon>Agaricomycetidae</taxon>
        <taxon>Boletales</taxon>
        <taxon>Sclerodermatineae</taxon>
        <taxon>Pisolithaceae</taxon>
        <taxon>Pisolithus</taxon>
    </lineage>
</organism>